<proteinExistence type="predicted"/>
<sequence length="767" mass="85660">MSDSAVRPCRPGALQLRICQLLALRPTLSSLNITQAQLDDVPDAVLDYYAEQLIDFFCSSEPESRWRQLAQRLAHSLRQSMNTEAQDVIQAVLDYPDSGMRSNALGAQAPKVYVVRRQGCHALGIVRGETMWVYTLGQALEPVDATAKEQLLKGAVELEDDVFEGWALAALDGALQRIHASDLEMFPSVEQLDRQLAWATNLSDFFTPTTDKDVLRDELEQQLPDWLRNASSAGRLDYSKLLVAMASLHRRYRGKGLLDDSTEQPALFARCLALQLRRIALESSLRGLAGITQDGYQRLRAAVRTYATDRHVNDLQMVFKPLSDESGYLIGPSQGEAGPWLMYRPGNREPLQQVTSAPETMPTVTDPFAALCKTCGNDPTMAGWAESPLQTLARLRQVGGNLNSCQTGSPTEAWRSEVSLLRNLALLLVCRGTAHASEAVATHLRLTWMDAEWAGACPSFSLRQQQRLERYKRSPRVKRSPTWGERIMEGIDRGLHLLSGVLIFNKDENSFNVFSKNRFNVVLNLNVVEHQVGKNSDDQVHTGPYIKRMKDDSWAFSRSPRLKRDAQGLSVNAEKAMKRASSLSAEATVLLTELARPNELPVEIEECFERKALELEAAIAAIERYTKVRSTQASIEMIARLRRQADELRASGRAQRIEGTRTTPAPTMGDVTYLLAQGVIEIVRINGREEETIGGIKDYLQEYEVQDRTNNAKPLWYAHFHYSTREAADDGPTLAHLKTAAQRAWAVSSNGRNARPGEIRLYTAGRS</sequence>
<accession>A0A9X0YF66</accession>
<dbReference type="EMBL" id="JAFHKJ010000092">
    <property type="protein sequence ID" value="MBN2978219.1"/>
    <property type="molecule type" value="Genomic_DNA"/>
</dbReference>
<keyword evidence="2" id="KW-1185">Reference proteome</keyword>
<dbReference type="Proteomes" id="UP001154860">
    <property type="component" value="Unassembled WGS sequence"/>
</dbReference>
<reference evidence="1 2" key="2">
    <citation type="journal article" date="2023" name="Plant Pathol.">
        <title>Dismantling and reorganizing Pseudomonas marginalis sensu#lato.</title>
        <authorList>
            <person name="Sawada H."/>
            <person name="Fujikawa T."/>
            <person name="Satou M."/>
        </authorList>
    </citation>
    <scope>NUCLEOTIDE SEQUENCE [LARGE SCALE GENOMIC DNA]</scope>
    <source>
        <strain evidence="1 2">MAFF 301381</strain>
    </source>
</reference>
<gene>
    <name evidence="1" type="ORF">JWR99_20630</name>
</gene>
<comment type="caution">
    <text evidence="1">The sequence shown here is derived from an EMBL/GenBank/DDBJ whole genome shotgun (WGS) entry which is preliminary data.</text>
</comment>
<organism evidence="1 2">
    <name type="scientific">Pseudomonas lactucae</name>
    <dbReference type="NCBI Taxonomy" id="2813360"/>
    <lineage>
        <taxon>Bacteria</taxon>
        <taxon>Pseudomonadati</taxon>
        <taxon>Pseudomonadota</taxon>
        <taxon>Gammaproteobacteria</taxon>
        <taxon>Pseudomonadales</taxon>
        <taxon>Pseudomonadaceae</taxon>
        <taxon>Pseudomonas</taxon>
    </lineage>
</organism>
<name>A0A9X0YF66_9PSED</name>
<protein>
    <submittedName>
        <fullName evidence="1">Uncharacterized protein</fullName>
    </submittedName>
</protein>
<dbReference type="AlphaFoldDB" id="A0A9X0YF66"/>
<evidence type="ECO:0000313" key="1">
    <source>
        <dbReference type="EMBL" id="MBN2978219.1"/>
    </source>
</evidence>
<reference evidence="1 2" key="1">
    <citation type="journal article" date="2021" name="Int. J. Syst. Evol. Microbiol.">
        <title>Pseudomonas lactucae sp. nov., a pathogen causing bacterial rot of lettuce in Japan.</title>
        <authorList>
            <person name="Sawada H."/>
            <person name="Fujikawa T."/>
            <person name="Satou M."/>
        </authorList>
    </citation>
    <scope>NUCLEOTIDE SEQUENCE [LARGE SCALE GENOMIC DNA]</scope>
    <source>
        <strain evidence="1 2">MAFF 301381</strain>
    </source>
</reference>
<evidence type="ECO:0000313" key="2">
    <source>
        <dbReference type="Proteomes" id="UP001154860"/>
    </source>
</evidence>
<dbReference type="RefSeq" id="WP_205489776.1">
    <property type="nucleotide sequence ID" value="NZ_JAFHKI010000044.1"/>
</dbReference>